<reference evidence="3 4" key="1">
    <citation type="submission" date="2021-10" db="EMBL/GenBank/DDBJ databases">
        <title>Anaerobic single-cell dispensing facilitates the cultivation of human gut bacteria.</title>
        <authorList>
            <person name="Afrizal A."/>
        </authorList>
    </citation>
    <scope>NUCLEOTIDE SEQUENCE [LARGE SCALE GENOMIC DNA]</scope>
    <source>
        <strain evidence="3 4">CLA-AA-H276</strain>
    </source>
</reference>
<evidence type="ECO:0000313" key="3">
    <source>
        <dbReference type="EMBL" id="MCC2125846.1"/>
    </source>
</evidence>
<dbReference type="NCBIfam" id="TIGR01446">
    <property type="entry name" value="DnaD_dom"/>
    <property type="match status" value="2"/>
</dbReference>
<name>A0AAE3A986_9FIRM</name>
<sequence length="344" mass="39340">MSDFVLKTDGTPGVTSVSNLFLDYYMPGANGEYVKVYLYLLRALNCPDISLSVAGLADVMDKTESDILRALKYWEKQGILSLECDDANTLQGIYLCTIPDPVAKKSEANATVSLRQEKETPAPKSYSPEELNAFAQQSECRQLLFVCNQYLGKTLSPSEIETILYFYDQLHFSADLIEYLVEYCVCKGSKSIHYIRTVGLAWAEAGISTVGQAKERTTTYRRNTFAIMKAFGINDRNPVDPELSYIEKWLNTYDFTLDLVLEACRRTMERLHKPNFEYADRILTRWSDQKVHNMNDVLALDQEHQKKAARRAPASQARSTGFTNFQQRDYDFDELEKQLLESQH</sequence>
<organism evidence="3 4">
    <name type="scientific">Hominiventricola filiformis</name>
    <dbReference type="NCBI Taxonomy" id="2885352"/>
    <lineage>
        <taxon>Bacteria</taxon>
        <taxon>Bacillati</taxon>
        <taxon>Bacillota</taxon>
        <taxon>Clostridia</taxon>
        <taxon>Lachnospirales</taxon>
        <taxon>Lachnospiraceae</taxon>
        <taxon>Hominiventricola</taxon>
    </lineage>
</organism>
<keyword evidence="4" id="KW-1185">Reference proteome</keyword>
<protein>
    <submittedName>
        <fullName evidence="3">DnaD domain protein</fullName>
    </submittedName>
</protein>
<dbReference type="InterPro" id="IPR053162">
    <property type="entry name" value="DnaD"/>
</dbReference>
<dbReference type="Pfam" id="PF07261">
    <property type="entry name" value="DnaB_2"/>
    <property type="match status" value="2"/>
</dbReference>
<evidence type="ECO:0000313" key="4">
    <source>
        <dbReference type="Proteomes" id="UP001198220"/>
    </source>
</evidence>
<feature type="domain" description="DnaB/C C-terminal" evidence="2">
    <location>
        <begin position="146"/>
        <end position="216"/>
    </location>
</feature>
<dbReference type="SUPFAM" id="SSF158499">
    <property type="entry name" value="DnaD domain-like"/>
    <property type="match status" value="2"/>
</dbReference>
<dbReference type="RefSeq" id="WP_308459147.1">
    <property type="nucleotide sequence ID" value="NZ_JAJEPS010000005.1"/>
</dbReference>
<dbReference type="EMBL" id="JAJEPS010000005">
    <property type="protein sequence ID" value="MCC2125846.1"/>
    <property type="molecule type" value="Genomic_DNA"/>
</dbReference>
<dbReference type="Proteomes" id="UP001198220">
    <property type="component" value="Unassembled WGS sequence"/>
</dbReference>
<dbReference type="PANTHER" id="PTHR37293">
    <property type="entry name" value="PHAGE REPLICATION PROTEIN-RELATED"/>
    <property type="match status" value="1"/>
</dbReference>
<dbReference type="InterPro" id="IPR017019">
    <property type="entry name" value="DNA_replication_prd_bac"/>
</dbReference>
<dbReference type="InterPro" id="IPR034829">
    <property type="entry name" value="DnaD-like_sf"/>
</dbReference>
<dbReference type="InterPro" id="IPR006343">
    <property type="entry name" value="DnaB/C_C"/>
</dbReference>
<dbReference type="AlphaFoldDB" id="A0AAE3A986"/>
<dbReference type="Gene3D" id="1.10.10.630">
    <property type="entry name" value="DnaD domain-like"/>
    <property type="match status" value="2"/>
</dbReference>
<dbReference type="PIRSF" id="PIRSF033722">
    <property type="entry name" value="DnaD_CA_C3587_prd"/>
    <property type="match status" value="1"/>
</dbReference>
<evidence type="ECO:0000259" key="2">
    <source>
        <dbReference type="Pfam" id="PF07261"/>
    </source>
</evidence>
<dbReference type="PANTHER" id="PTHR37293:SF5">
    <property type="entry name" value="DNA REPLICATION PROTEIN"/>
    <property type="match status" value="1"/>
</dbReference>
<gene>
    <name evidence="3" type="ORF">LKD36_06595</name>
</gene>
<comment type="caution">
    <text evidence="3">The sequence shown here is derived from an EMBL/GenBank/DDBJ whole genome shotgun (WGS) entry which is preliminary data.</text>
</comment>
<feature type="domain" description="DnaB/C C-terminal" evidence="2">
    <location>
        <begin position="238"/>
        <end position="297"/>
    </location>
</feature>
<comment type="similarity">
    <text evidence="1">Belongs to the DnaB/DnaD family.</text>
</comment>
<evidence type="ECO:0000256" key="1">
    <source>
        <dbReference type="ARBA" id="ARBA00093462"/>
    </source>
</evidence>
<accession>A0AAE3A986</accession>
<proteinExistence type="inferred from homology"/>